<keyword evidence="3" id="KW-1185">Reference proteome</keyword>
<dbReference type="InterPro" id="IPR036873">
    <property type="entry name" value="Rhodanese-like_dom_sf"/>
</dbReference>
<gene>
    <name evidence="2" type="ORF">SCF082_LOCUS8099</name>
</gene>
<dbReference type="CDD" id="cd00838">
    <property type="entry name" value="MPP_superfamily"/>
    <property type="match status" value="1"/>
</dbReference>
<dbReference type="EMBL" id="CAXAMM010004603">
    <property type="protein sequence ID" value="CAK9004262.1"/>
    <property type="molecule type" value="Genomic_DNA"/>
</dbReference>
<dbReference type="SMART" id="SM00450">
    <property type="entry name" value="RHOD"/>
    <property type="match status" value="1"/>
</dbReference>
<keyword evidence="2" id="KW-0378">Hydrolase</keyword>
<dbReference type="InterPro" id="IPR029052">
    <property type="entry name" value="Metallo-depent_PP-like"/>
</dbReference>
<dbReference type="InterPro" id="IPR052963">
    <property type="entry name" value="Pantetheine_PDE"/>
</dbReference>
<sequence>MRGDHWTVVARSILVRSGSSVASEALAERLSFGAVLLEMDMVGERLQFKKLQGEGPESGWVTIKVKEKVLVQRAIDALVLPENVLRLWALSDIHTDKKENMQWIRELDENAFQEDVLILAGDIANTMEVLEETLLLLKARFQRIFFCPGNHDLWMQGWKGGNSMDKFHAIMEVCKSCGVETTPGILNTGAGRLVVVPILAWHHPQWDTEPELQEWQVPALEKTMADYWATRWPQKLRIEDGSVAEAFDQLNERCFQNVMQRRDEFQAVVSFSHFVPRIELNPEKRYLIPSSLAKAVGSAYLKERVEKLKPDVHVFGHTHFGYDMELDGIRYLQAPLATPAERVWAGSLVTLGGFPIERKPCLVWTSDLGFASTYRSSWSKYYQRYGRQPAVTDVIPSLCCNLYTPSSASRTGWIAGRMPIWLFGPLPSRIQEAEMVINEVRNITGRAAVLQRSAKGREKLPPSSQGDPKMLRGEEALGLHAAGAHVFIDVRPPGAAGGCIPGAISLPHPAATETLASLDDDVLLQLCERLNAKSGNMIIYAEEDESSWDAALLLAGYFRIWPTAMAVLDGGWKTWLHSGGPIQESHPS</sequence>
<dbReference type="InterPro" id="IPR001763">
    <property type="entry name" value="Rhodanese-like_dom"/>
</dbReference>
<evidence type="ECO:0000313" key="2">
    <source>
        <dbReference type="EMBL" id="CAK9004262.1"/>
    </source>
</evidence>
<reference evidence="2 3" key="1">
    <citation type="submission" date="2024-02" db="EMBL/GenBank/DDBJ databases">
        <authorList>
            <person name="Chen Y."/>
            <person name="Shah S."/>
            <person name="Dougan E. K."/>
            <person name="Thang M."/>
            <person name="Chan C."/>
        </authorList>
    </citation>
    <scope>NUCLEOTIDE SEQUENCE [LARGE SCALE GENOMIC DNA]</scope>
</reference>
<dbReference type="GO" id="GO:0016787">
    <property type="term" value="F:hydrolase activity"/>
    <property type="evidence" value="ECO:0007669"/>
    <property type="project" value="UniProtKB-KW"/>
</dbReference>
<dbReference type="InterPro" id="IPR004843">
    <property type="entry name" value="Calcineurin-like_PHP"/>
</dbReference>
<organism evidence="2 3">
    <name type="scientific">Durusdinium trenchii</name>
    <dbReference type="NCBI Taxonomy" id="1381693"/>
    <lineage>
        <taxon>Eukaryota</taxon>
        <taxon>Sar</taxon>
        <taxon>Alveolata</taxon>
        <taxon>Dinophyceae</taxon>
        <taxon>Suessiales</taxon>
        <taxon>Symbiodiniaceae</taxon>
        <taxon>Durusdinium</taxon>
    </lineage>
</organism>
<dbReference type="CDD" id="cd00158">
    <property type="entry name" value="RHOD"/>
    <property type="match status" value="1"/>
</dbReference>
<evidence type="ECO:0000313" key="3">
    <source>
        <dbReference type="Proteomes" id="UP001642464"/>
    </source>
</evidence>
<protein>
    <submittedName>
        <fullName evidence="2">[Acyl-carrier-protein] phosphodiesterase PptH (ACP phosphodiesterase PptH) (Ppt hydrolase)</fullName>
    </submittedName>
</protein>
<accession>A0ABP0INR3</accession>
<dbReference type="Gene3D" id="3.60.21.10">
    <property type="match status" value="1"/>
</dbReference>
<dbReference type="PANTHER" id="PTHR36492">
    <property type="match status" value="1"/>
</dbReference>
<dbReference type="Pfam" id="PF00581">
    <property type="entry name" value="Rhodanese"/>
    <property type="match status" value="1"/>
</dbReference>
<dbReference type="Proteomes" id="UP001642464">
    <property type="component" value="Unassembled WGS sequence"/>
</dbReference>
<comment type="caution">
    <text evidence="2">The sequence shown here is derived from an EMBL/GenBank/DDBJ whole genome shotgun (WGS) entry which is preliminary data.</text>
</comment>
<dbReference type="SUPFAM" id="SSF56300">
    <property type="entry name" value="Metallo-dependent phosphatases"/>
    <property type="match status" value="1"/>
</dbReference>
<feature type="domain" description="Rhodanese" evidence="1">
    <location>
        <begin position="481"/>
        <end position="584"/>
    </location>
</feature>
<dbReference type="PROSITE" id="PS50206">
    <property type="entry name" value="RHODANESE_3"/>
    <property type="match status" value="1"/>
</dbReference>
<dbReference type="Gene3D" id="3.40.250.10">
    <property type="entry name" value="Rhodanese-like domain"/>
    <property type="match status" value="1"/>
</dbReference>
<proteinExistence type="predicted"/>
<evidence type="ECO:0000259" key="1">
    <source>
        <dbReference type="PROSITE" id="PS50206"/>
    </source>
</evidence>
<name>A0ABP0INR3_9DINO</name>
<dbReference type="Pfam" id="PF00149">
    <property type="entry name" value="Metallophos"/>
    <property type="match status" value="1"/>
</dbReference>
<dbReference type="PANTHER" id="PTHR36492:SF2">
    <property type="entry name" value="[ACYL-CARRIER-PROTEIN] PHOSPHODIESTERASE PPTH"/>
    <property type="match status" value="1"/>
</dbReference>
<dbReference type="SUPFAM" id="SSF52821">
    <property type="entry name" value="Rhodanese/Cell cycle control phosphatase"/>
    <property type="match status" value="1"/>
</dbReference>